<dbReference type="AlphaFoldDB" id="A0A1H6N780"/>
<protein>
    <recommendedName>
        <fullName evidence="4">Type 1 fimbrial protein</fullName>
    </recommendedName>
</protein>
<evidence type="ECO:0000256" key="1">
    <source>
        <dbReference type="SAM" id="SignalP"/>
    </source>
</evidence>
<reference evidence="2 3" key="1">
    <citation type="submission" date="2016-10" db="EMBL/GenBank/DDBJ databases">
        <authorList>
            <person name="de Groot N.N."/>
        </authorList>
    </citation>
    <scope>NUCLEOTIDE SEQUENCE [LARGE SCALE GENOMIC DNA]</scope>
    <source>
        <strain evidence="2 3">LMG 2158</strain>
    </source>
</reference>
<feature type="signal peptide" evidence="1">
    <location>
        <begin position="1"/>
        <end position="22"/>
    </location>
</feature>
<gene>
    <name evidence="2" type="ORF">SAMN05216581_2195</name>
</gene>
<sequence>MKYTLSVFGVLLLMGVCSTVVAANAGQIRFSGQIVEAACEVSSTSSNSHGVSERINVAPGVMVLVDTAHNACSNGILPFNARFQPLPSKASSVKATSSQGVVVITYL</sequence>
<accession>A0A1H6N780</accession>
<organism evidence="2 3">
    <name type="scientific">Pseudomonas asplenii</name>
    <dbReference type="NCBI Taxonomy" id="53407"/>
    <lineage>
        <taxon>Bacteria</taxon>
        <taxon>Pseudomonadati</taxon>
        <taxon>Pseudomonadota</taxon>
        <taxon>Gammaproteobacteria</taxon>
        <taxon>Pseudomonadales</taxon>
        <taxon>Pseudomonadaceae</taxon>
        <taxon>Pseudomonas</taxon>
    </lineage>
</organism>
<feature type="chain" id="PRO_5009298902" description="Type 1 fimbrial protein" evidence="1">
    <location>
        <begin position="23"/>
        <end position="107"/>
    </location>
</feature>
<dbReference type="EMBL" id="LT629972">
    <property type="protein sequence ID" value="SEI10551.1"/>
    <property type="molecule type" value="Genomic_DNA"/>
</dbReference>
<keyword evidence="1" id="KW-0732">Signal</keyword>
<evidence type="ECO:0008006" key="4">
    <source>
        <dbReference type="Google" id="ProtNLM"/>
    </source>
</evidence>
<proteinExistence type="predicted"/>
<dbReference type="OrthoDB" id="7019326at2"/>
<name>A0A1H6N780_9PSED</name>
<dbReference type="Proteomes" id="UP000182272">
    <property type="component" value="Chromosome I"/>
</dbReference>
<dbReference type="RefSeq" id="WP_010452634.1">
    <property type="nucleotide sequence ID" value="NZ_CP162519.1"/>
</dbReference>
<evidence type="ECO:0000313" key="2">
    <source>
        <dbReference type="EMBL" id="SEI10551.1"/>
    </source>
</evidence>
<evidence type="ECO:0000313" key="3">
    <source>
        <dbReference type="Proteomes" id="UP000182272"/>
    </source>
</evidence>